<protein>
    <recommendedName>
        <fullName evidence="4">Glycosyltransferase RgtA/B/C/D-like domain-containing protein</fullName>
    </recommendedName>
</protein>
<comment type="caution">
    <text evidence="2">The sequence shown here is derived from an EMBL/GenBank/DDBJ whole genome shotgun (WGS) entry which is preliminary data.</text>
</comment>
<evidence type="ECO:0000313" key="2">
    <source>
        <dbReference type="EMBL" id="MFC7361959.1"/>
    </source>
</evidence>
<organism evidence="2 3">
    <name type="scientific">Nocardioides astragali</name>
    <dbReference type="NCBI Taxonomy" id="1776736"/>
    <lineage>
        <taxon>Bacteria</taxon>
        <taxon>Bacillati</taxon>
        <taxon>Actinomycetota</taxon>
        <taxon>Actinomycetes</taxon>
        <taxon>Propionibacteriales</taxon>
        <taxon>Nocardioidaceae</taxon>
        <taxon>Nocardioides</taxon>
    </lineage>
</organism>
<feature type="transmembrane region" description="Helical" evidence="1">
    <location>
        <begin position="78"/>
        <end position="96"/>
    </location>
</feature>
<keyword evidence="1" id="KW-0472">Membrane</keyword>
<feature type="transmembrane region" description="Helical" evidence="1">
    <location>
        <begin position="327"/>
        <end position="345"/>
    </location>
</feature>
<feature type="transmembrane region" description="Helical" evidence="1">
    <location>
        <begin position="117"/>
        <end position="134"/>
    </location>
</feature>
<evidence type="ECO:0000313" key="3">
    <source>
        <dbReference type="Proteomes" id="UP001596524"/>
    </source>
</evidence>
<keyword evidence="1" id="KW-0812">Transmembrane</keyword>
<keyword evidence="1" id="KW-1133">Transmembrane helix</keyword>
<reference evidence="3" key="1">
    <citation type="journal article" date="2019" name="Int. J. Syst. Evol. Microbiol.">
        <title>The Global Catalogue of Microorganisms (GCM) 10K type strain sequencing project: providing services to taxonomists for standard genome sequencing and annotation.</title>
        <authorList>
            <consortium name="The Broad Institute Genomics Platform"/>
            <consortium name="The Broad Institute Genome Sequencing Center for Infectious Disease"/>
            <person name="Wu L."/>
            <person name="Ma J."/>
        </authorList>
    </citation>
    <scope>NUCLEOTIDE SEQUENCE [LARGE SCALE GENOMIC DNA]</scope>
    <source>
        <strain evidence="3">FCH27</strain>
    </source>
</reference>
<gene>
    <name evidence="2" type="ORF">ACFQO6_16925</name>
</gene>
<dbReference type="RefSeq" id="WP_255892394.1">
    <property type="nucleotide sequence ID" value="NZ_JAFMZM010000006.1"/>
</dbReference>
<keyword evidence="3" id="KW-1185">Reference proteome</keyword>
<accession>A0ABW2N6B2</accession>
<feature type="transmembrane region" description="Helical" evidence="1">
    <location>
        <begin position="357"/>
        <end position="378"/>
    </location>
</feature>
<evidence type="ECO:0000256" key="1">
    <source>
        <dbReference type="SAM" id="Phobius"/>
    </source>
</evidence>
<dbReference type="Proteomes" id="UP001596524">
    <property type="component" value="Unassembled WGS sequence"/>
</dbReference>
<proteinExistence type="predicted"/>
<name>A0ABW2N6B2_9ACTN</name>
<feature type="transmembrane region" description="Helical" evidence="1">
    <location>
        <begin position="209"/>
        <end position="234"/>
    </location>
</feature>
<feature type="transmembrane region" description="Helical" evidence="1">
    <location>
        <begin position="168"/>
        <end position="197"/>
    </location>
</feature>
<dbReference type="EMBL" id="JBHTCH010000020">
    <property type="protein sequence ID" value="MFC7361959.1"/>
    <property type="molecule type" value="Genomic_DNA"/>
</dbReference>
<feature type="transmembrane region" description="Helical" evidence="1">
    <location>
        <begin position="12"/>
        <end position="31"/>
    </location>
</feature>
<feature type="transmembrane region" description="Helical" evidence="1">
    <location>
        <begin position="269"/>
        <end position="289"/>
    </location>
</feature>
<evidence type="ECO:0008006" key="4">
    <source>
        <dbReference type="Google" id="ProtNLM"/>
    </source>
</evidence>
<sequence length="515" mass="55152">MGGDSTRLGRMVWIAAAAAFVARFPGLLWPLRPDEAGFLLVAREWHPEPDSVYGHYWVDRPPPIIGLLRATDAIGGPYAHRLVGALACAVLVLAAAGATRELSRRAGILDPLAVRRLAGWVAVGTAALVTNAQIEPVAAKAELFGIPLVLGSCWLSLRAVRRVSAPDAFVAGLLAMLAVGLKQSIVGGLVFGGVLLVGSVVARQLPARAALRCAAAAVAGAAVPVLVVVGWALAVGVRLQTLWYTSVSFRFDAGRVIAAQSGEGVNNRIWVLLLVFIGVGMLVLLGCFLVRLPALVRHDAVPAIAILAVLVVDLVGVAVSGSYWRPYLFVPIPGLVLALAALLAHDHLRLSRRRWTPAAMAFVVGSSVLSLVAWTVGWSVGLVPVEVRTGAAIAAAARPGDKVLVYGGRADVQWASQAESPYPHLWSLPMRTLDPGLSDLRSVLTGSNPPQWFVEATQLDAWSELGTRPIERSLIHKYQFVRTACDRYRIYHLNTVERIDVEVDCSTPWRFIWGD</sequence>
<feature type="transmembrane region" description="Helical" evidence="1">
    <location>
        <begin position="301"/>
        <end position="321"/>
    </location>
</feature>